<dbReference type="GO" id="GO:0006313">
    <property type="term" value="P:DNA transposition"/>
    <property type="evidence" value="ECO:0007669"/>
    <property type="project" value="InterPro"/>
</dbReference>
<dbReference type="Proteomes" id="UP000465778">
    <property type="component" value="Unassembled WGS sequence"/>
</dbReference>
<evidence type="ECO:0000313" key="2">
    <source>
        <dbReference type="EMBL" id="KAF0821177.1"/>
    </source>
</evidence>
<dbReference type="InterPro" id="IPR002559">
    <property type="entry name" value="Transposase_11"/>
</dbReference>
<dbReference type="EMBL" id="VDEM01000168">
    <property type="protein sequence ID" value="KAF0821177.1"/>
    <property type="molecule type" value="Genomic_DNA"/>
</dbReference>
<dbReference type="SUPFAM" id="SSF53098">
    <property type="entry name" value="Ribonuclease H-like"/>
    <property type="match status" value="1"/>
</dbReference>
<proteinExistence type="predicted"/>
<protein>
    <submittedName>
        <fullName evidence="2">Mobile element protein</fullName>
    </submittedName>
</protein>
<dbReference type="GO" id="GO:0003677">
    <property type="term" value="F:DNA binding"/>
    <property type="evidence" value="ECO:0007669"/>
    <property type="project" value="InterPro"/>
</dbReference>
<name>A0A800MRM8_CYTFI</name>
<dbReference type="GO" id="GO:0004803">
    <property type="term" value="F:transposase activity"/>
    <property type="evidence" value="ECO:0007669"/>
    <property type="project" value="InterPro"/>
</dbReference>
<sequence>SAEEISEMYKSRWAIELFFKWIKQHLNIKKFYGYSPPAYRWGVFNAYSETKGMICPKVAGSLMLV</sequence>
<reference evidence="2 3" key="1">
    <citation type="journal article" date="2020" name="G3 (Bethesda)">
        <title>Whole Genome Sequencing and Comparative Genomics of Two Nematicidal Bacillus Strains Reveals a Wide Range of Possible Virulence Factors.</title>
        <authorList>
            <person name="Susic N."/>
            <person name="Janezic S."/>
            <person name="Rupnik M."/>
            <person name="Geric Stare B."/>
        </authorList>
    </citation>
    <scope>NUCLEOTIDE SEQUENCE [LARGE SCALE GENOMIC DNA]</scope>
    <source>
        <strain evidence="2 3">I-1582</strain>
    </source>
</reference>
<dbReference type="Pfam" id="PF01609">
    <property type="entry name" value="DDE_Tnp_1"/>
    <property type="match status" value="1"/>
</dbReference>
<dbReference type="InterPro" id="IPR012337">
    <property type="entry name" value="RNaseH-like_sf"/>
</dbReference>
<organism evidence="2 3">
    <name type="scientific">Cytobacillus firmus</name>
    <name type="common">Bacillus firmus</name>
    <dbReference type="NCBI Taxonomy" id="1399"/>
    <lineage>
        <taxon>Bacteria</taxon>
        <taxon>Bacillati</taxon>
        <taxon>Bacillota</taxon>
        <taxon>Bacilli</taxon>
        <taxon>Bacillales</taxon>
        <taxon>Bacillaceae</taxon>
        <taxon>Cytobacillus</taxon>
    </lineage>
</organism>
<comment type="caution">
    <text evidence="2">The sequence shown here is derived from an EMBL/GenBank/DDBJ whole genome shotgun (WGS) entry which is preliminary data.</text>
</comment>
<dbReference type="Gene3D" id="3.90.350.10">
    <property type="entry name" value="Transposase Inhibitor Protein From Tn5, Chain A, domain 1"/>
    <property type="match status" value="1"/>
</dbReference>
<accession>A0A800MRM8</accession>
<feature type="non-terminal residue" evidence="2">
    <location>
        <position position="1"/>
    </location>
</feature>
<evidence type="ECO:0000259" key="1">
    <source>
        <dbReference type="Pfam" id="PF01609"/>
    </source>
</evidence>
<feature type="domain" description="Transposase IS4-like" evidence="1">
    <location>
        <begin position="1"/>
        <end position="35"/>
    </location>
</feature>
<dbReference type="AlphaFoldDB" id="A0A800MRM8"/>
<gene>
    <name evidence="2" type="ORF">KIS1582_5138</name>
</gene>
<evidence type="ECO:0000313" key="3">
    <source>
        <dbReference type="Proteomes" id="UP000465778"/>
    </source>
</evidence>